<evidence type="ECO:0000256" key="2">
    <source>
        <dbReference type="SAM" id="Phobius"/>
    </source>
</evidence>
<dbReference type="OrthoDB" id="290652at2"/>
<feature type="compositionally biased region" description="Basic and acidic residues" evidence="1">
    <location>
        <begin position="8"/>
        <end position="27"/>
    </location>
</feature>
<reference evidence="3 4" key="1">
    <citation type="submission" date="2019-02" db="EMBL/GenBank/DDBJ databases">
        <title>Deep-cultivation of Planctomycetes and their phenomic and genomic characterization uncovers novel biology.</title>
        <authorList>
            <person name="Wiegand S."/>
            <person name="Jogler M."/>
            <person name="Boedeker C."/>
            <person name="Pinto D."/>
            <person name="Vollmers J."/>
            <person name="Rivas-Marin E."/>
            <person name="Kohn T."/>
            <person name="Peeters S.H."/>
            <person name="Heuer A."/>
            <person name="Rast P."/>
            <person name="Oberbeckmann S."/>
            <person name="Bunk B."/>
            <person name="Jeske O."/>
            <person name="Meyerdierks A."/>
            <person name="Storesund J.E."/>
            <person name="Kallscheuer N."/>
            <person name="Luecker S."/>
            <person name="Lage O.M."/>
            <person name="Pohl T."/>
            <person name="Merkel B.J."/>
            <person name="Hornburger P."/>
            <person name="Mueller R.-W."/>
            <person name="Bruemmer F."/>
            <person name="Labrenz M."/>
            <person name="Spormann A.M."/>
            <person name="Op Den Camp H."/>
            <person name="Overmann J."/>
            <person name="Amann R."/>
            <person name="Jetten M.S.M."/>
            <person name="Mascher T."/>
            <person name="Medema M.H."/>
            <person name="Devos D.P."/>
            <person name="Kaster A.-K."/>
            <person name="Ovreas L."/>
            <person name="Rohde M."/>
            <person name="Galperin M.Y."/>
            <person name="Jogler C."/>
        </authorList>
    </citation>
    <scope>NUCLEOTIDE SEQUENCE [LARGE SCALE GENOMIC DNA]</scope>
    <source>
        <strain evidence="3 4">Pla123a</strain>
    </source>
</reference>
<comment type="caution">
    <text evidence="3">The sequence shown here is derived from an EMBL/GenBank/DDBJ whole genome shotgun (WGS) entry which is preliminary data.</text>
</comment>
<evidence type="ECO:0000256" key="1">
    <source>
        <dbReference type="SAM" id="MobiDB-lite"/>
    </source>
</evidence>
<dbReference type="AlphaFoldDB" id="A0A5C5XTU3"/>
<keyword evidence="2" id="KW-1133">Transmembrane helix</keyword>
<keyword evidence="2" id="KW-0812">Transmembrane</keyword>
<feature type="transmembrane region" description="Helical" evidence="2">
    <location>
        <begin position="352"/>
        <end position="373"/>
    </location>
</feature>
<dbReference type="RefSeq" id="WP_146591521.1">
    <property type="nucleotide sequence ID" value="NZ_SJPO01000016.1"/>
</dbReference>
<evidence type="ECO:0000313" key="4">
    <source>
        <dbReference type="Proteomes" id="UP000318478"/>
    </source>
</evidence>
<evidence type="ECO:0000313" key="3">
    <source>
        <dbReference type="EMBL" id="TWT66304.1"/>
    </source>
</evidence>
<evidence type="ECO:0008006" key="5">
    <source>
        <dbReference type="Google" id="ProtNLM"/>
    </source>
</evidence>
<accession>A0A5C5XTU3</accession>
<dbReference type="Proteomes" id="UP000318478">
    <property type="component" value="Unassembled WGS sequence"/>
</dbReference>
<dbReference type="Gene3D" id="3.30.420.40">
    <property type="match status" value="2"/>
</dbReference>
<keyword evidence="4" id="KW-1185">Reference proteome</keyword>
<gene>
    <name evidence="3" type="ORF">Pla123a_46980</name>
</gene>
<name>A0A5C5XTU3_9BACT</name>
<dbReference type="Gene3D" id="3.30.1490.300">
    <property type="match status" value="1"/>
</dbReference>
<proteinExistence type="predicted"/>
<organism evidence="3 4">
    <name type="scientific">Posidoniimonas polymericola</name>
    <dbReference type="NCBI Taxonomy" id="2528002"/>
    <lineage>
        <taxon>Bacteria</taxon>
        <taxon>Pseudomonadati</taxon>
        <taxon>Planctomycetota</taxon>
        <taxon>Planctomycetia</taxon>
        <taxon>Pirellulales</taxon>
        <taxon>Lacipirellulaceae</taxon>
        <taxon>Posidoniimonas</taxon>
    </lineage>
</organism>
<feature type="region of interest" description="Disordered" evidence="1">
    <location>
        <begin position="1"/>
        <end position="27"/>
    </location>
</feature>
<protein>
    <recommendedName>
        <fullName evidence="5">Fimbrial assembly protein (PilN)</fullName>
    </recommendedName>
</protein>
<keyword evidence="2" id="KW-0472">Membrane</keyword>
<dbReference type="EMBL" id="SJPO01000016">
    <property type="protein sequence ID" value="TWT66304.1"/>
    <property type="molecule type" value="Genomic_DNA"/>
</dbReference>
<sequence>MSLSTSTNDRRQASERRGSGERRRNSDDRHVVIEVCDTKLRAVITVRGSSDEPPLLITRLHPWRDEASSPASAVDPTELAAAFKTLAAEERLSGSEAVVLLGARLCVTRTATGGASEADRQVKELEERGQLYLALGGGDVCIAKSVAAIDARHRHAMVSMASQRVVDAVAEAAHQAGLNLRRVESSMVSLCRAHRMLHPDEQAPALLVSAHEEGLSIGVTHNGRLLLEYLPGGSQTSDQAHQMLDQHLGRFQRVAQRAIVGDKHELTTAYVTGSPVACKAAVAALQKTPSLNVRTLVASPDRHWRLRDGEPGEEFAAGLGASMVKRYPDQLDDAPNLLENWIRESRKHLRPILLRSAAPLAAVLLIAAVMLGMNLSVSMRNQSLVDRVAEAEPVRTRYDQLRAELSASEAKLSSLRRLADGLPSNPVDEVVQRIGHCLPGDVWVDRLAVTNQVETTISGSGFTESGVFEFVGHIESMPGANNASLQETGVRQAPQGPVTSFNMTVEFDLSGGQSPKLEADDERSH</sequence>